<dbReference type="GO" id="GO:0031514">
    <property type="term" value="C:motile cilium"/>
    <property type="evidence" value="ECO:0007669"/>
    <property type="project" value="InterPro"/>
</dbReference>
<reference evidence="2" key="1">
    <citation type="submission" date="2019-11" db="EMBL/GenBank/DDBJ databases">
        <title>Leishmania tarentolae CDS.</title>
        <authorList>
            <person name="Goto Y."/>
            <person name="Yamagishi J."/>
        </authorList>
    </citation>
    <scope>NUCLEOTIDE SEQUENCE [LARGE SCALE GENOMIC DNA]</scope>
    <source>
        <strain evidence="2">Parrot Tar II</strain>
    </source>
</reference>
<feature type="compositionally biased region" description="Pro residues" evidence="1">
    <location>
        <begin position="15"/>
        <end position="24"/>
    </location>
</feature>
<dbReference type="InterPro" id="IPR053120">
    <property type="entry name" value="PFR_Component"/>
</dbReference>
<keyword evidence="3" id="KW-1185">Reference proteome</keyword>
<accession>A0A640KAH4</accession>
<dbReference type="InterPro" id="IPR007824">
    <property type="entry name" value="Flagellar_rod"/>
</dbReference>
<organism evidence="2 3">
    <name type="scientific">Leishmania tarentolae</name>
    <name type="common">Sauroleishmania tarentolae</name>
    <dbReference type="NCBI Taxonomy" id="5689"/>
    <lineage>
        <taxon>Eukaryota</taxon>
        <taxon>Discoba</taxon>
        <taxon>Euglenozoa</taxon>
        <taxon>Kinetoplastea</taxon>
        <taxon>Metakinetoplastina</taxon>
        <taxon>Trypanosomatida</taxon>
        <taxon>Trypanosomatidae</taxon>
        <taxon>Leishmaniinae</taxon>
        <taxon>Leishmania</taxon>
        <taxon>lizard Leishmania</taxon>
    </lineage>
</organism>
<evidence type="ECO:0000313" key="2">
    <source>
        <dbReference type="EMBL" id="GET86392.1"/>
    </source>
</evidence>
<feature type="region of interest" description="Disordered" evidence="1">
    <location>
        <begin position="1"/>
        <end position="24"/>
    </location>
</feature>
<dbReference type="EMBL" id="BLBS01000010">
    <property type="protein sequence ID" value="GET86392.1"/>
    <property type="molecule type" value="Genomic_DNA"/>
</dbReference>
<dbReference type="GO" id="GO:0005516">
    <property type="term" value="F:calmodulin binding"/>
    <property type="evidence" value="ECO:0007669"/>
    <property type="project" value="InterPro"/>
</dbReference>
<proteinExistence type="predicted"/>
<gene>
    <name evidence="2" type="ORF">LtaPh_0913600</name>
</gene>
<dbReference type="PANTHER" id="PTHR34732">
    <property type="entry name" value="69 KDA PARAFLAGELLAR ROD PROTEIN-RELATED"/>
    <property type="match status" value="1"/>
</dbReference>
<dbReference type="OrthoDB" id="271677at2759"/>
<dbReference type="Pfam" id="PF05149">
    <property type="entry name" value="Flagellar_rod"/>
    <property type="match status" value="1"/>
</dbReference>
<dbReference type="Proteomes" id="UP000419144">
    <property type="component" value="Unassembled WGS sequence"/>
</dbReference>
<dbReference type="AlphaFoldDB" id="A0A640KAH4"/>
<dbReference type="VEuPathDB" id="TriTrypDB:LtaPh_0913600"/>
<evidence type="ECO:0000256" key="1">
    <source>
        <dbReference type="SAM" id="MobiDB-lite"/>
    </source>
</evidence>
<evidence type="ECO:0000313" key="3">
    <source>
        <dbReference type="Proteomes" id="UP000419144"/>
    </source>
</evidence>
<comment type="caution">
    <text evidence="2">The sequence shown here is derived from an EMBL/GenBank/DDBJ whole genome shotgun (WGS) entry which is preliminary data.</text>
</comment>
<dbReference type="PANTHER" id="PTHR34732:SF4">
    <property type="entry name" value="ROD COMPONENT, PUTATIVE-RELATED"/>
    <property type="match status" value="1"/>
</dbReference>
<sequence length="736" mass="82315">MRVYRPATGTSTEVLPPPWPSQDPLPPTCLSSPSLLTTTTDTRPLCGPSGEYIASLGTVTSCTSVFVPVRFLRPLPTVESRPPLLTSVLHRFTRTALTSLYRSPFRAPPPSSLPPPTHTHARTLRERKGGTMFSSAIVPPTYPSRDVQKVENHRAVAAVAELAENGLIIADNFVTYAEGRLPPLAVNGGNTLNAVSKLHERYRHECPAGWDEARFMGECEQRVTPEKIEQLCTRPALDASALANTLHQLTDKDLPRGRYLVMKDNLNVLKPHAPEGSIVDLPDALVALHEIQHVDATEEIKDELSDMDVQRHKYAKQVDEAQAVYDSALIRGDVIEVERAHRHLIAARYEYLVCYVKRLQFLSSTEEDSEVVHFGERLKKLREDAEDAVKAFSDDKATIKSAIKADLEMCEESRAREAAAHEAAKAAFQDQKKQMDASLSSIVERKVQLVNEILEKAAELRQVMEQQRTMTQKVVEAVQTEAKRVTAHEEFTTIGDQHLRRLRRCLEYCNGCEPVIREMEKYVKIMVDKLPYDDAQKALESIIDHESDEFLKIYRAFVFACGDLTVKKTHRLDTLERQARLAQHNRDSAMDSLDPNYKHYREELAEVLAQAQAVEGVINALHATQDAGEQVFEVVEELVLVSCERTQKPFVHPLQEFGHESVAARTRFVNRSMKYVEGEEHEVFQKKARIAEAKALVEQEQEALERGISAAVIAAPATAPPNAVGNAVPSSASIEL</sequence>
<protein>
    <submittedName>
        <fullName evidence="2">Paraflagellar rod component, putative</fullName>
    </submittedName>
</protein>
<name>A0A640KAH4_LEITA</name>